<keyword evidence="1" id="KW-0812">Transmembrane</keyword>
<evidence type="ECO:0000313" key="2">
    <source>
        <dbReference type="EMBL" id="GAI87432.1"/>
    </source>
</evidence>
<protein>
    <submittedName>
        <fullName evidence="2">Uncharacterized protein</fullName>
    </submittedName>
</protein>
<name>X1S325_9ZZZZ</name>
<comment type="caution">
    <text evidence="2">The sequence shown here is derived from an EMBL/GenBank/DDBJ whole genome shotgun (WGS) entry which is preliminary data.</text>
</comment>
<proteinExistence type="predicted"/>
<feature type="transmembrane region" description="Helical" evidence="1">
    <location>
        <begin position="79"/>
        <end position="100"/>
    </location>
</feature>
<keyword evidence="1" id="KW-1133">Transmembrane helix</keyword>
<keyword evidence="1" id="KW-0472">Membrane</keyword>
<evidence type="ECO:0000256" key="1">
    <source>
        <dbReference type="SAM" id="Phobius"/>
    </source>
</evidence>
<sequence>MSPRKLHFGVIYGTYISNKTIQPIIPLKSDENGQIVLYNVPRGNYTIRVYWEGRFVKEASISTFNEINYVYTSIIHSPLWIIIFGGIIGIILILGAIFYLKYKKLR</sequence>
<reference evidence="2" key="1">
    <citation type="journal article" date="2014" name="Front. Microbiol.">
        <title>High frequency of phylogenetically diverse reductive dehalogenase-homologous genes in deep subseafloor sedimentary metagenomes.</title>
        <authorList>
            <person name="Kawai M."/>
            <person name="Futagami T."/>
            <person name="Toyoda A."/>
            <person name="Takaki Y."/>
            <person name="Nishi S."/>
            <person name="Hori S."/>
            <person name="Arai W."/>
            <person name="Tsubouchi T."/>
            <person name="Morono Y."/>
            <person name="Uchiyama I."/>
            <person name="Ito T."/>
            <person name="Fujiyama A."/>
            <person name="Inagaki F."/>
            <person name="Takami H."/>
        </authorList>
    </citation>
    <scope>NUCLEOTIDE SEQUENCE</scope>
    <source>
        <strain evidence="2">Expedition CK06-06</strain>
    </source>
</reference>
<dbReference type="EMBL" id="BARW01008809">
    <property type="protein sequence ID" value="GAI87432.1"/>
    <property type="molecule type" value="Genomic_DNA"/>
</dbReference>
<organism evidence="2">
    <name type="scientific">marine sediment metagenome</name>
    <dbReference type="NCBI Taxonomy" id="412755"/>
    <lineage>
        <taxon>unclassified sequences</taxon>
        <taxon>metagenomes</taxon>
        <taxon>ecological metagenomes</taxon>
    </lineage>
</organism>
<gene>
    <name evidence="2" type="ORF">S12H4_17925</name>
</gene>
<accession>X1S325</accession>
<dbReference type="AlphaFoldDB" id="X1S325"/>